<dbReference type="Proteomes" id="UP001152422">
    <property type="component" value="Unassembled WGS sequence"/>
</dbReference>
<sequence length="206" mass="24238">MIIKDSITNPFNIICKNKYEETNPFTYNRLINYGSAYYYLKDTSFDYISKSVISKCDGVDNEEFKSRFYHYGETEKFCIEELEVTSTFENKGVMTIMFCDVMLAMLTSELSHQHHIEVKFINTSDLIKDGKIVNVYHSVIPNYELSTTKPNSTRISLEGQRNKSSIEFYQDIYNIFPLETREEDIEYYTNLRAEKIKSFNEKLKAI</sequence>
<organism evidence="1 2">
    <name type="scientific">Staphylococcus equorum</name>
    <dbReference type="NCBI Taxonomy" id="246432"/>
    <lineage>
        <taxon>Bacteria</taxon>
        <taxon>Bacillati</taxon>
        <taxon>Bacillota</taxon>
        <taxon>Bacilli</taxon>
        <taxon>Bacillales</taxon>
        <taxon>Staphylococcaceae</taxon>
        <taxon>Staphylococcus</taxon>
    </lineage>
</organism>
<dbReference type="RefSeq" id="WP_277583163.1">
    <property type="nucleotide sequence ID" value="NZ_JAMBPY010000003.1"/>
</dbReference>
<proteinExistence type="predicted"/>
<evidence type="ECO:0000313" key="2">
    <source>
        <dbReference type="Proteomes" id="UP001152422"/>
    </source>
</evidence>
<gene>
    <name evidence="1" type="ORF">M4L89_07325</name>
</gene>
<accession>A0A9X4L418</accession>
<name>A0A9X4L418_9STAP</name>
<dbReference type="EMBL" id="JAMBQA010000003">
    <property type="protein sequence ID" value="MDG0846035.1"/>
    <property type="molecule type" value="Genomic_DNA"/>
</dbReference>
<comment type="caution">
    <text evidence="1">The sequence shown here is derived from an EMBL/GenBank/DDBJ whole genome shotgun (WGS) entry which is preliminary data.</text>
</comment>
<dbReference type="AlphaFoldDB" id="A0A9X4L418"/>
<reference evidence="1" key="1">
    <citation type="submission" date="2022-05" db="EMBL/GenBank/DDBJ databases">
        <title>Comparative genomics of Staphylococcus equorum isolates.</title>
        <authorList>
            <person name="Luelf R.H."/>
        </authorList>
    </citation>
    <scope>NUCLEOTIDE SEQUENCE</scope>
    <source>
        <strain evidence="1">TMW 2.2497</strain>
    </source>
</reference>
<evidence type="ECO:0000313" key="1">
    <source>
        <dbReference type="EMBL" id="MDG0846035.1"/>
    </source>
</evidence>
<keyword evidence="2" id="KW-1185">Reference proteome</keyword>
<protein>
    <submittedName>
        <fullName evidence="1">Uncharacterized protein</fullName>
    </submittedName>
</protein>